<dbReference type="RefSeq" id="WP_085823793.1">
    <property type="nucleotide sequence ID" value="NZ_FWFP01000010.1"/>
</dbReference>
<evidence type="ECO:0000259" key="1">
    <source>
        <dbReference type="Pfam" id="PF00501"/>
    </source>
</evidence>
<evidence type="ECO:0000313" key="2">
    <source>
        <dbReference type="EMBL" id="SLN66351.1"/>
    </source>
</evidence>
<dbReference type="EMBL" id="FWFP01000010">
    <property type="protein sequence ID" value="SLN66351.1"/>
    <property type="molecule type" value="Genomic_DNA"/>
</dbReference>
<dbReference type="PANTHER" id="PTHR43767:SF1">
    <property type="entry name" value="NONRIBOSOMAL PEPTIDE SYNTHASE PES1 (EUROFUNG)-RELATED"/>
    <property type="match status" value="1"/>
</dbReference>
<dbReference type="AlphaFoldDB" id="A0A1X7A0C1"/>
<dbReference type="SUPFAM" id="SSF56801">
    <property type="entry name" value="Acetyl-CoA synthetase-like"/>
    <property type="match status" value="1"/>
</dbReference>
<dbReference type="InterPro" id="IPR050237">
    <property type="entry name" value="ATP-dep_AMP-bd_enzyme"/>
</dbReference>
<organism evidence="2 3">
    <name type="scientific">Ruegeria meonggei</name>
    <dbReference type="NCBI Taxonomy" id="1446476"/>
    <lineage>
        <taxon>Bacteria</taxon>
        <taxon>Pseudomonadati</taxon>
        <taxon>Pseudomonadota</taxon>
        <taxon>Alphaproteobacteria</taxon>
        <taxon>Rhodobacterales</taxon>
        <taxon>Roseobacteraceae</taxon>
        <taxon>Ruegeria</taxon>
    </lineage>
</organism>
<proteinExistence type="predicted"/>
<dbReference type="InterPro" id="IPR000873">
    <property type="entry name" value="AMP-dep_synth/lig_dom"/>
</dbReference>
<dbReference type="OrthoDB" id="9803968at2"/>
<dbReference type="InterPro" id="IPR042099">
    <property type="entry name" value="ANL_N_sf"/>
</dbReference>
<reference evidence="3" key="1">
    <citation type="submission" date="2017-03" db="EMBL/GenBank/DDBJ databases">
        <authorList>
            <person name="Rodrigo-Torres L."/>
            <person name="Arahal R.D."/>
            <person name="Lucena T."/>
        </authorList>
    </citation>
    <scope>NUCLEOTIDE SEQUENCE [LARGE SCALE GENOMIC DNA]</scope>
    <source>
        <strain evidence="3">CECT 8411</strain>
    </source>
</reference>
<dbReference type="PROSITE" id="PS00455">
    <property type="entry name" value="AMP_BINDING"/>
    <property type="match status" value="1"/>
</dbReference>
<dbReference type="Pfam" id="PF00501">
    <property type="entry name" value="AMP-binding"/>
    <property type="match status" value="1"/>
</dbReference>
<sequence length="473" mass="51555">MANLLDHFAAAVDRHPDRMAIIEGTDRTITFQQLQTRAHQLARKWHHKGIGQGDRVLLAMPVNADLYASLAALWSLGATVVLPEPAMGLAGLRHAARSTRPKAFCASGYFALLSVMVPELWGLRLLVPGDGRGDLPAAAVQDSDVALISFTSGTTGQPKAIPRSHAFLMAQHDAIAPLLDSDAVERDLVAFPVFTLINLAAGRTTVLPNWKMSKLDRLDPKQLSVWICDQQVTRALLPPSLCEKLAQCTEVGALHTVFTGGGPVFPDLIQRLRDTANLNVTCVYGSTEAEPIAHLDARDISDSDQQLMTEGQGLLVGYPVERIKLRVRDDEIQVAGAHVNEGYLDPAHSKENKIHEGAIIWHRTGDAGRLDEQGRLWLWGRLGSDVKTPMGRIFPFAIEVAARQWPGVTCSALVSIGGRAVLCVQGDVGHLSTWRIHTHGFGVSDVVHVNTIPMDQRHRSKVDRGELIRLVGS</sequence>
<dbReference type="InterPro" id="IPR020845">
    <property type="entry name" value="AMP-binding_CS"/>
</dbReference>
<evidence type="ECO:0000313" key="3">
    <source>
        <dbReference type="Proteomes" id="UP000193778"/>
    </source>
</evidence>
<name>A0A1X7A0C1_9RHOB</name>
<feature type="domain" description="AMP-dependent synthetase/ligase" evidence="1">
    <location>
        <begin position="8"/>
        <end position="331"/>
    </location>
</feature>
<accession>A0A1X7A0C1</accession>
<dbReference type="Gene3D" id="3.40.50.12780">
    <property type="entry name" value="N-terminal domain of ligase-like"/>
    <property type="match status" value="1"/>
</dbReference>
<protein>
    <submittedName>
        <fullName evidence="2">Tyrocidine synthase 3</fullName>
    </submittedName>
</protein>
<gene>
    <name evidence="2" type="primary">tycC</name>
    <name evidence="2" type="ORF">RUM8411_03316</name>
</gene>
<dbReference type="Proteomes" id="UP000193778">
    <property type="component" value="Unassembled WGS sequence"/>
</dbReference>
<dbReference type="PANTHER" id="PTHR43767">
    <property type="entry name" value="LONG-CHAIN-FATTY-ACID--COA LIGASE"/>
    <property type="match status" value="1"/>
</dbReference>
<keyword evidence="3" id="KW-1185">Reference proteome</keyword>